<dbReference type="AlphaFoldDB" id="A0A345T040"/>
<dbReference type="Pfam" id="PF03372">
    <property type="entry name" value="Exo_endo_phos"/>
    <property type="match status" value="1"/>
</dbReference>
<evidence type="ECO:0000259" key="2">
    <source>
        <dbReference type="Pfam" id="PF03372"/>
    </source>
</evidence>
<feature type="region of interest" description="Disordered" evidence="1">
    <location>
        <begin position="279"/>
        <end position="357"/>
    </location>
</feature>
<dbReference type="Proteomes" id="UP000249340">
    <property type="component" value="Chromosome"/>
</dbReference>
<evidence type="ECO:0000313" key="3">
    <source>
        <dbReference type="EMBL" id="AXI79345.1"/>
    </source>
</evidence>
<protein>
    <recommendedName>
        <fullName evidence="2">Endonuclease/exonuclease/phosphatase domain-containing protein</fullName>
    </recommendedName>
</protein>
<sequence>MSQLRIATFNLLHGQPLAPDGTPLPFPPEPADPEVAAGALAEAVAALDADVLAMQEVDRYQERSGLVDQTAVAAKAMGAADWRFAAALHGRPAPVSGWVRDPSAMGFRVYGPADVGADAGSASYGTALLTRLPVHHWRARRFAPAPFGLPLRVAGRRGLTPVPDEPRAAVAAVLEGDRGLFTAVAAHLSFVPGWNVAQLAGIRRWIADLPRPYLLLGDFNLVGAVPRTVLGGAAVMDGMAGGVARAPRRRRRRALQAAVPGAARSRWTAVGPAYGLVPEPVSERQSVPGSASGPAYEPAYGSTRGPARAARVRGSRRRLRDLREARRTRLERGGRDRLRMRRTPQRQPGDRLPGWRDLARTPTYPSHRPTVQFDHVLAVGVRPAAVGRAHTPRTPISDHRPLLVEVDL</sequence>
<dbReference type="RefSeq" id="WP_114914452.1">
    <property type="nucleotide sequence ID" value="NZ_CP031264.1"/>
</dbReference>
<dbReference type="PANTHER" id="PTHR14859:SF1">
    <property type="entry name" value="PGAP2-INTERACTING PROTEIN"/>
    <property type="match status" value="1"/>
</dbReference>
<keyword evidence="4" id="KW-1185">Reference proteome</keyword>
<dbReference type="InterPro" id="IPR051916">
    <property type="entry name" value="GPI-anchor_lipid_remodeler"/>
</dbReference>
<feature type="domain" description="Endonuclease/exonuclease/phosphatase" evidence="2">
    <location>
        <begin position="7"/>
        <end position="221"/>
    </location>
</feature>
<dbReference type="OrthoDB" id="155529at2"/>
<dbReference type="InterPro" id="IPR036691">
    <property type="entry name" value="Endo/exonu/phosph_ase_sf"/>
</dbReference>
<evidence type="ECO:0000313" key="4">
    <source>
        <dbReference type="Proteomes" id="UP000249340"/>
    </source>
</evidence>
<dbReference type="KEGG" id="stri:C7M71_019915"/>
<dbReference type="SUPFAM" id="SSF56219">
    <property type="entry name" value="DNase I-like"/>
    <property type="match status" value="1"/>
</dbReference>
<accession>A0A345T040</accession>
<dbReference type="Gene3D" id="3.60.10.10">
    <property type="entry name" value="Endonuclease/exonuclease/phosphatase"/>
    <property type="match status" value="1"/>
</dbReference>
<dbReference type="InterPro" id="IPR005135">
    <property type="entry name" value="Endo/exonuclease/phosphatase"/>
</dbReference>
<name>A0A345T040_9ACTN</name>
<reference evidence="4" key="1">
    <citation type="submission" date="2018-07" db="EMBL/GenBank/DDBJ databases">
        <title>Streptacidiphilus bronchialis DSM 106435 chromosome.</title>
        <authorList>
            <person name="Batra D."/>
            <person name="Gulvik C.A."/>
        </authorList>
    </citation>
    <scope>NUCLEOTIDE SEQUENCE [LARGE SCALE GENOMIC DNA]</scope>
    <source>
        <strain evidence="4">DSM 106435</strain>
    </source>
</reference>
<dbReference type="EMBL" id="CP031264">
    <property type="protein sequence ID" value="AXI79345.1"/>
    <property type="molecule type" value="Genomic_DNA"/>
</dbReference>
<feature type="compositionally biased region" description="Basic residues" evidence="1">
    <location>
        <begin position="310"/>
        <end position="320"/>
    </location>
</feature>
<dbReference type="GO" id="GO:0003824">
    <property type="term" value="F:catalytic activity"/>
    <property type="evidence" value="ECO:0007669"/>
    <property type="project" value="InterPro"/>
</dbReference>
<feature type="compositionally biased region" description="Basic and acidic residues" evidence="1">
    <location>
        <begin position="321"/>
        <end position="337"/>
    </location>
</feature>
<organism evidence="3 4">
    <name type="scientific">Peterkaempfera bronchialis</name>
    <dbReference type="NCBI Taxonomy" id="2126346"/>
    <lineage>
        <taxon>Bacteria</taxon>
        <taxon>Bacillati</taxon>
        <taxon>Actinomycetota</taxon>
        <taxon>Actinomycetes</taxon>
        <taxon>Kitasatosporales</taxon>
        <taxon>Streptomycetaceae</taxon>
        <taxon>Peterkaempfera</taxon>
    </lineage>
</organism>
<gene>
    <name evidence="3" type="ORF">C7M71_019915</name>
</gene>
<dbReference type="GO" id="GO:0006506">
    <property type="term" value="P:GPI anchor biosynthetic process"/>
    <property type="evidence" value="ECO:0007669"/>
    <property type="project" value="TreeGrafter"/>
</dbReference>
<dbReference type="GO" id="GO:0016020">
    <property type="term" value="C:membrane"/>
    <property type="evidence" value="ECO:0007669"/>
    <property type="project" value="GOC"/>
</dbReference>
<evidence type="ECO:0000256" key="1">
    <source>
        <dbReference type="SAM" id="MobiDB-lite"/>
    </source>
</evidence>
<dbReference type="PANTHER" id="PTHR14859">
    <property type="entry name" value="CALCOFLUOR WHITE HYPERSENSITIVE PROTEIN PRECURSOR"/>
    <property type="match status" value="1"/>
</dbReference>
<proteinExistence type="predicted"/>